<reference evidence="2 3" key="1">
    <citation type="journal article" date="2017" name="Genome Biol. Evol.">
        <title>Phytophthora megakarya and P. palmivora, closely related causal agents of cacao black pod rot, underwent increases in genome sizes and gene numbers by different mechanisms.</title>
        <authorList>
            <person name="Ali S.S."/>
            <person name="Shao J."/>
            <person name="Lary D.J."/>
            <person name="Kronmiller B."/>
            <person name="Shen D."/>
            <person name="Strem M.D."/>
            <person name="Amoako-Attah I."/>
            <person name="Akrofi A.Y."/>
            <person name="Begoude B.A."/>
            <person name="Ten Hoopen G.M."/>
            <person name="Coulibaly K."/>
            <person name="Kebe B.I."/>
            <person name="Melnick R.L."/>
            <person name="Guiltinan M.J."/>
            <person name="Tyler B.M."/>
            <person name="Meinhardt L.W."/>
            <person name="Bailey B.A."/>
        </authorList>
    </citation>
    <scope>NUCLEOTIDE SEQUENCE [LARGE SCALE GENOMIC DNA]</scope>
    <source>
        <strain evidence="3">sbr112.9</strain>
    </source>
</reference>
<feature type="region of interest" description="Disordered" evidence="1">
    <location>
        <begin position="1"/>
        <end position="27"/>
    </location>
</feature>
<sequence>MAFAEGKQSRNVQPAQDTSDSAPTDEHGTVIYMDLKTYLKPDRNGHRHAFAIMDHYSNNDQDFLMQT</sequence>
<evidence type="ECO:0000313" key="2">
    <source>
        <dbReference type="EMBL" id="POM62751.1"/>
    </source>
</evidence>
<accession>A0A2P4XB21</accession>
<proteinExistence type="predicted"/>
<name>A0A2P4XB21_9STRA</name>
<comment type="caution">
    <text evidence="2">The sequence shown here is derived from an EMBL/GenBank/DDBJ whole genome shotgun (WGS) entry which is preliminary data.</text>
</comment>
<evidence type="ECO:0000256" key="1">
    <source>
        <dbReference type="SAM" id="MobiDB-lite"/>
    </source>
</evidence>
<dbReference type="Proteomes" id="UP000237271">
    <property type="component" value="Unassembled WGS sequence"/>
</dbReference>
<keyword evidence="3" id="KW-1185">Reference proteome</keyword>
<organism evidence="2 3">
    <name type="scientific">Phytophthora palmivora</name>
    <dbReference type="NCBI Taxonomy" id="4796"/>
    <lineage>
        <taxon>Eukaryota</taxon>
        <taxon>Sar</taxon>
        <taxon>Stramenopiles</taxon>
        <taxon>Oomycota</taxon>
        <taxon>Peronosporomycetes</taxon>
        <taxon>Peronosporales</taxon>
        <taxon>Peronosporaceae</taxon>
        <taxon>Phytophthora</taxon>
    </lineage>
</organism>
<dbReference type="OrthoDB" id="117675at2759"/>
<feature type="compositionally biased region" description="Polar residues" evidence="1">
    <location>
        <begin position="9"/>
        <end position="22"/>
    </location>
</feature>
<dbReference type="AlphaFoldDB" id="A0A2P4XB21"/>
<evidence type="ECO:0000313" key="3">
    <source>
        <dbReference type="Proteomes" id="UP000237271"/>
    </source>
</evidence>
<gene>
    <name evidence="2" type="ORF">PHPALM_28049</name>
</gene>
<protein>
    <submittedName>
        <fullName evidence="2">Copiatype Polyprotein</fullName>
    </submittedName>
</protein>
<dbReference type="EMBL" id="NCKW01015504">
    <property type="protein sequence ID" value="POM62751.1"/>
    <property type="molecule type" value="Genomic_DNA"/>
</dbReference>